<evidence type="ECO:0008006" key="8">
    <source>
        <dbReference type="Google" id="ProtNLM"/>
    </source>
</evidence>
<dbReference type="EMBL" id="BAAADU010000002">
    <property type="protein sequence ID" value="GAA0654818.1"/>
    <property type="molecule type" value="Genomic_DNA"/>
</dbReference>
<evidence type="ECO:0000256" key="3">
    <source>
        <dbReference type="ARBA" id="ARBA00022989"/>
    </source>
</evidence>
<keyword evidence="7" id="KW-1185">Reference proteome</keyword>
<comment type="subcellular location">
    <subcellularLocation>
        <location evidence="1">Membrane</location>
        <topology evidence="1">Multi-pass membrane protein</topology>
    </subcellularLocation>
</comment>
<keyword evidence="3 5" id="KW-1133">Transmembrane helix</keyword>
<sequence>MAVDGDAGIFLLLGRLLFGLTLAFMGLNHFLNLEQMTGYAEFKGLPAPGFMTIASGVMLVLGGLGIAAGAYPVLSAGTLAVFNFVAAFTMHAFWSVPEDQQQDEMTQFLKNMVITGGALAFLAIGGQDWAYAVGVSLF</sequence>
<protein>
    <recommendedName>
        <fullName evidence="8">DoxX family protein</fullName>
    </recommendedName>
</protein>
<evidence type="ECO:0000256" key="4">
    <source>
        <dbReference type="ARBA" id="ARBA00023136"/>
    </source>
</evidence>
<keyword evidence="4 5" id="KW-0472">Membrane</keyword>
<comment type="caution">
    <text evidence="6">The sequence shown here is derived from an EMBL/GenBank/DDBJ whole genome shotgun (WGS) entry which is preliminary data.</text>
</comment>
<proteinExistence type="predicted"/>
<keyword evidence="2 5" id="KW-0812">Transmembrane</keyword>
<dbReference type="GeneID" id="68573516"/>
<dbReference type="Proteomes" id="UP001500194">
    <property type="component" value="Unassembled WGS sequence"/>
</dbReference>
<feature type="transmembrane region" description="Helical" evidence="5">
    <location>
        <begin position="108"/>
        <end position="132"/>
    </location>
</feature>
<evidence type="ECO:0000256" key="2">
    <source>
        <dbReference type="ARBA" id="ARBA00022692"/>
    </source>
</evidence>
<organism evidence="6 7">
    <name type="scientific">Salarchaeum japonicum</name>
    <dbReference type="NCBI Taxonomy" id="555573"/>
    <lineage>
        <taxon>Archaea</taxon>
        <taxon>Methanobacteriati</taxon>
        <taxon>Methanobacteriota</taxon>
        <taxon>Stenosarchaea group</taxon>
        <taxon>Halobacteria</taxon>
        <taxon>Halobacteriales</taxon>
        <taxon>Halobacteriaceae</taxon>
    </lineage>
</organism>
<dbReference type="InterPro" id="IPR032808">
    <property type="entry name" value="DoxX"/>
</dbReference>
<reference evidence="6 7" key="1">
    <citation type="journal article" date="2019" name="Int. J. Syst. Evol. Microbiol.">
        <title>The Global Catalogue of Microorganisms (GCM) 10K type strain sequencing project: providing services to taxonomists for standard genome sequencing and annotation.</title>
        <authorList>
            <consortium name="The Broad Institute Genomics Platform"/>
            <consortium name="The Broad Institute Genome Sequencing Center for Infectious Disease"/>
            <person name="Wu L."/>
            <person name="Ma J."/>
        </authorList>
    </citation>
    <scope>NUCLEOTIDE SEQUENCE [LARGE SCALE GENOMIC DNA]</scope>
    <source>
        <strain evidence="6 7">JCM 16327</strain>
    </source>
</reference>
<dbReference type="AlphaFoldDB" id="A0AAV3T2Z1"/>
<dbReference type="RefSeq" id="WP_227260348.1">
    <property type="nucleotide sequence ID" value="NZ_BAAADU010000002.1"/>
</dbReference>
<accession>A0AAV3T2Z1</accession>
<feature type="transmembrane region" description="Helical" evidence="5">
    <location>
        <begin position="73"/>
        <end position="96"/>
    </location>
</feature>
<evidence type="ECO:0000313" key="6">
    <source>
        <dbReference type="EMBL" id="GAA0654818.1"/>
    </source>
</evidence>
<gene>
    <name evidence="6" type="ORF">GCM10009019_18070</name>
</gene>
<evidence type="ECO:0000256" key="5">
    <source>
        <dbReference type="SAM" id="Phobius"/>
    </source>
</evidence>
<evidence type="ECO:0000256" key="1">
    <source>
        <dbReference type="ARBA" id="ARBA00004141"/>
    </source>
</evidence>
<dbReference type="GO" id="GO:0016020">
    <property type="term" value="C:membrane"/>
    <property type="evidence" value="ECO:0007669"/>
    <property type="project" value="UniProtKB-SubCell"/>
</dbReference>
<name>A0AAV3T2Z1_9EURY</name>
<feature type="transmembrane region" description="Helical" evidence="5">
    <location>
        <begin position="45"/>
        <end position="67"/>
    </location>
</feature>
<evidence type="ECO:0000313" key="7">
    <source>
        <dbReference type="Proteomes" id="UP001500194"/>
    </source>
</evidence>
<dbReference type="Pfam" id="PF07681">
    <property type="entry name" value="DoxX"/>
    <property type="match status" value="1"/>
</dbReference>
<feature type="transmembrane region" description="Helical" evidence="5">
    <location>
        <begin position="12"/>
        <end position="33"/>
    </location>
</feature>